<keyword evidence="3" id="KW-1185">Reference proteome</keyword>
<organism evidence="2 3">
    <name type="scientific">Euzebya pacifica</name>
    <dbReference type="NCBI Taxonomy" id="1608957"/>
    <lineage>
        <taxon>Bacteria</taxon>
        <taxon>Bacillati</taxon>
        <taxon>Actinomycetota</taxon>
        <taxon>Nitriliruptoria</taxon>
        <taxon>Euzebyales</taxon>
    </lineage>
</organism>
<dbReference type="GO" id="GO:0030288">
    <property type="term" value="C:outer membrane-bounded periplasmic space"/>
    <property type="evidence" value="ECO:0007669"/>
    <property type="project" value="TreeGrafter"/>
</dbReference>
<dbReference type="Pfam" id="PF04122">
    <property type="entry name" value="CW_binding_2"/>
    <property type="match status" value="2"/>
</dbReference>
<dbReference type="EMBL" id="CP031165">
    <property type="protein sequence ID" value="AXV06879.1"/>
    <property type="molecule type" value="Genomic_DNA"/>
</dbReference>
<name>A0A346XXD2_9ACTN</name>
<dbReference type="InterPro" id="IPR007253">
    <property type="entry name" value="Cell_wall-bd_2"/>
</dbReference>
<dbReference type="Gene3D" id="3.40.50.12090">
    <property type="match status" value="1"/>
</dbReference>
<dbReference type="Proteomes" id="UP000264006">
    <property type="component" value="Chromosome"/>
</dbReference>
<dbReference type="KEGG" id="euz:DVS28_a2197"/>
<dbReference type="OrthoDB" id="5143602at2"/>
<proteinExistence type="predicted"/>
<dbReference type="RefSeq" id="WP_114591464.1">
    <property type="nucleotide sequence ID" value="NZ_CP031165.1"/>
</dbReference>
<evidence type="ECO:0000313" key="2">
    <source>
        <dbReference type="EMBL" id="AXV06879.1"/>
    </source>
</evidence>
<dbReference type="AlphaFoldDB" id="A0A346XXD2"/>
<accession>A0A346XXD2</accession>
<gene>
    <name evidence="2" type="ORF">DVS28_a2197</name>
</gene>
<evidence type="ECO:0000256" key="1">
    <source>
        <dbReference type="SAM" id="SignalP"/>
    </source>
</evidence>
<dbReference type="PANTHER" id="PTHR30032">
    <property type="entry name" value="N-ACETYLMURAMOYL-L-ALANINE AMIDASE-RELATED"/>
    <property type="match status" value="1"/>
</dbReference>
<sequence>MGARCLLLAVLLLTVGVLSPPVPVSAQDGPAYDDILGAWEVSFDGDRDHVAEGVLISVTTSGQDAGGNPMYMATITDSRWHGCFTDGDVLWSDVRQFRITSSRAQYRAGGGIDSACEDASPDITLEHDDPVSLQVNSWVLTRPGAFTPDPDRIVGTWATYDGDLTIEINGQPNRYSGTVVAVGPDSCHEVGDQILPDLTFGLGVEGVAGNYRSADAVFGTTECVPGSEIGVNLIERADGTIGRIDIGRGQEFHPRVVSLGPAEPVGDPGTGVLRPVDAQLARFRGHFGGLLGGNSSEVAWDGADMVLIIRQSPCFDEMVVATITGARSTDDGVSATASFVPAPLDAKCATVDLGETPIRLTDRVERDPEKPGISTRFEDALLTIAPGLAPNQQTAVRTLNVFDVITEAEQPGGGVDRRSHLQRVETFFESLLLTSGTSGGFAQAEALPLLLGTLGAFPDGLALAGVAGAREGVTLLLDPEDRALNQLLLDEVGLPVSEVVIAGGQAALPDAALPDLPDVPMRRIAGANRFETAAQLSAATFGPGVGTVYVATGANFPDALSGGAQAAREGAPILLVDGDRMPSSTDAELRRLAPQRIVVLGGTAVIPESMATLLAGYAPVDRLAGPDRLSTAVEVSRASAGAVRGRVLTAPGGDYPDALVLASAAWIFDGPLLLLSDGAVPQVVLDEIARLQVNGIEHLGPSPSIDAVSQLTSVLTPE</sequence>
<evidence type="ECO:0000313" key="3">
    <source>
        <dbReference type="Proteomes" id="UP000264006"/>
    </source>
</evidence>
<protein>
    <submittedName>
        <fullName evidence="2">N-acetylmuramoyl-L-alanine amidase</fullName>
    </submittedName>
</protein>
<feature type="chain" id="PRO_5016856337" evidence="1">
    <location>
        <begin position="27"/>
        <end position="718"/>
    </location>
</feature>
<reference evidence="2 3" key="1">
    <citation type="submission" date="2018-09" db="EMBL/GenBank/DDBJ databases">
        <title>Complete genome sequence of Euzebya sp. DY32-46 isolated from seawater of Pacific Ocean.</title>
        <authorList>
            <person name="Xu L."/>
            <person name="Wu Y.-H."/>
            <person name="Xu X.-W."/>
        </authorList>
    </citation>
    <scope>NUCLEOTIDE SEQUENCE [LARGE SCALE GENOMIC DNA]</scope>
    <source>
        <strain evidence="2 3">DY32-46</strain>
    </source>
</reference>
<dbReference type="PANTHER" id="PTHR30032:SF4">
    <property type="entry name" value="AMIDASE ENHANCER"/>
    <property type="match status" value="1"/>
</dbReference>
<dbReference type="InterPro" id="IPR051922">
    <property type="entry name" value="Bact_Sporulation_Assoc"/>
</dbReference>
<keyword evidence="1" id="KW-0732">Signal</keyword>
<feature type="signal peptide" evidence="1">
    <location>
        <begin position="1"/>
        <end position="26"/>
    </location>
</feature>